<dbReference type="PANTHER" id="PTHR15741">
    <property type="entry name" value="BASIC HELIX-LOOP-HELIX ZIP TRANSCRIPTION FACTOR"/>
    <property type="match status" value="1"/>
</dbReference>
<dbReference type="Proteomes" id="UP001217089">
    <property type="component" value="Unassembled WGS sequence"/>
</dbReference>
<keyword evidence="3" id="KW-0238">DNA-binding</keyword>
<dbReference type="SMART" id="SM00353">
    <property type="entry name" value="HLH"/>
    <property type="match status" value="1"/>
</dbReference>
<evidence type="ECO:0000256" key="7">
    <source>
        <dbReference type="SAM" id="MobiDB-lite"/>
    </source>
</evidence>
<dbReference type="PROSITE" id="PS50888">
    <property type="entry name" value="BHLH"/>
    <property type="match status" value="1"/>
</dbReference>
<feature type="coiled-coil region" evidence="6">
    <location>
        <begin position="217"/>
        <end position="244"/>
    </location>
</feature>
<feature type="compositionally biased region" description="Polar residues" evidence="7">
    <location>
        <begin position="52"/>
        <end position="61"/>
    </location>
</feature>
<keyword evidence="10" id="KW-1185">Reference proteome</keyword>
<dbReference type="PANTHER" id="PTHR15741:SF27">
    <property type="entry name" value="TRANSCRIPTION FACTOR AP-4"/>
    <property type="match status" value="1"/>
</dbReference>
<evidence type="ECO:0000256" key="3">
    <source>
        <dbReference type="ARBA" id="ARBA00023125"/>
    </source>
</evidence>
<evidence type="ECO:0000256" key="1">
    <source>
        <dbReference type="ARBA" id="ARBA00004123"/>
    </source>
</evidence>
<sequence length="468" mass="51757">MKSTNMRVVDDNHSDVFMLQVENDDIYNIQQGILNKLQVNGGSPGKADQCRSKSTSLSPQRSKCGRPANPTPRHKRESHIKAEYKRRDKIQKGFETLKDLVPSLGESSQKESKSAKLLKTVEYCRQLKADNKSRQDEASALRAELEALGSQIHFIMKPLYDSYKRIVSVRTPAELYRTVVEWMKDQLSLTRLRPGVFDSLRKISTQTKIMDKPGELQQQALETVEELQQQALETVEELQQQALETVDGNTTNQFSHDQMETFDMNSSTSIPTSQETTSAVPSFDLDSLLSVGERNANNQSSILPPPTTTSDNSLFDGLDNLISDSLMNSLQGSEDTEEPMSTMSFSSLGGTMCTTAQSVMNVNPLPVTVVSLDSVFANTLPQTVLSDLALPITAISVDSVFSTTLPQTVHSDLPIDSIFCSKTSPVTMPTSMTTDCVSSSDYQTLTINSNSNQTDMYATTLQNLFKTL</sequence>
<dbReference type="SUPFAM" id="SSF47459">
    <property type="entry name" value="HLH, helix-loop-helix DNA-binding domain"/>
    <property type="match status" value="1"/>
</dbReference>
<reference evidence="9 10" key="1">
    <citation type="submission" date="2022-12" db="EMBL/GenBank/DDBJ databases">
        <title>Chromosome-level genome of Tegillarca granosa.</title>
        <authorList>
            <person name="Kim J."/>
        </authorList>
    </citation>
    <scope>NUCLEOTIDE SEQUENCE [LARGE SCALE GENOMIC DNA]</scope>
    <source>
        <strain evidence="9">Teg-2019</strain>
        <tissue evidence="9">Adductor muscle</tissue>
    </source>
</reference>
<keyword evidence="6" id="KW-0175">Coiled coil</keyword>
<dbReference type="CDD" id="cd11405">
    <property type="entry name" value="bHLHzip_MLXIP_like"/>
    <property type="match status" value="1"/>
</dbReference>
<evidence type="ECO:0000259" key="8">
    <source>
        <dbReference type="PROSITE" id="PS50888"/>
    </source>
</evidence>
<protein>
    <recommendedName>
        <fullName evidence="8">BHLH domain-containing protein</fullName>
    </recommendedName>
</protein>
<feature type="region of interest" description="Disordered" evidence="7">
    <location>
        <begin position="41"/>
        <end position="80"/>
    </location>
</feature>
<evidence type="ECO:0000313" key="9">
    <source>
        <dbReference type="EMBL" id="KAJ8315335.1"/>
    </source>
</evidence>
<dbReference type="EMBL" id="JARBDR010000337">
    <property type="protein sequence ID" value="KAJ8315335.1"/>
    <property type="molecule type" value="Genomic_DNA"/>
</dbReference>
<dbReference type="Pfam" id="PF00010">
    <property type="entry name" value="HLH"/>
    <property type="match status" value="1"/>
</dbReference>
<dbReference type="InterPro" id="IPR011598">
    <property type="entry name" value="bHLH_dom"/>
</dbReference>
<feature type="domain" description="BHLH" evidence="8">
    <location>
        <begin position="74"/>
        <end position="127"/>
    </location>
</feature>
<comment type="subcellular location">
    <subcellularLocation>
        <location evidence="1">Nucleus</location>
    </subcellularLocation>
</comment>
<evidence type="ECO:0000256" key="5">
    <source>
        <dbReference type="ARBA" id="ARBA00023242"/>
    </source>
</evidence>
<comment type="caution">
    <text evidence="9">The sequence shown here is derived from an EMBL/GenBank/DDBJ whole genome shotgun (WGS) entry which is preliminary data.</text>
</comment>
<accession>A0ABQ9FDE3</accession>
<evidence type="ECO:0000256" key="4">
    <source>
        <dbReference type="ARBA" id="ARBA00023163"/>
    </source>
</evidence>
<keyword evidence="2" id="KW-0805">Transcription regulation</keyword>
<gene>
    <name evidence="9" type="ORF">KUTeg_007485</name>
</gene>
<evidence type="ECO:0000313" key="10">
    <source>
        <dbReference type="Proteomes" id="UP001217089"/>
    </source>
</evidence>
<evidence type="ECO:0000256" key="2">
    <source>
        <dbReference type="ARBA" id="ARBA00023015"/>
    </source>
</evidence>
<dbReference type="InterPro" id="IPR052207">
    <property type="entry name" value="Max-like/E-box_TFs"/>
</dbReference>
<organism evidence="9 10">
    <name type="scientific">Tegillarca granosa</name>
    <name type="common">Malaysian cockle</name>
    <name type="synonym">Anadara granosa</name>
    <dbReference type="NCBI Taxonomy" id="220873"/>
    <lineage>
        <taxon>Eukaryota</taxon>
        <taxon>Metazoa</taxon>
        <taxon>Spiralia</taxon>
        <taxon>Lophotrochozoa</taxon>
        <taxon>Mollusca</taxon>
        <taxon>Bivalvia</taxon>
        <taxon>Autobranchia</taxon>
        <taxon>Pteriomorphia</taxon>
        <taxon>Arcoida</taxon>
        <taxon>Arcoidea</taxon>
        <taxon>Arcidae</taxon>
        <taxon>Tegillarca</taxon>
    </lineage>
</organism>
<dbReference type="InterPro" id="IPR036638">
    <property type="entry name" value="HLH_DNA-bd_sf"/>
</dbReference>
<keyword evidence="5" id="KW-0539">Nucleus</keyword>
<proteinExistence type="predicted"/>
<dbReference type="Gene3D" id="4.10.280.10">
    <property type="entry name" value="Helix-loop-helix DNA-binding domain"/>
    <property type="match status" value="1"/>
</dbReference>
<keyword evidence="4" id="KW-0804">Transcription</keyword>
<evidence type="ECO:0000256" key="6">
    <source>
        <dbReference type="SAM" id="Coils"/>
    </source>
</evidence>
<name>A0ABQ9FDE3_TEGGR</name>